<comment type="caution">
    <text evidence="4">The sequence shown here is derived from an EMBL/GenBank/DDBJ whole genome shotgun (WGS) entry which is preliminary data.</text>
</comment>
<sequence>MKLPYVSIIIPVYNAEKTIGLSLDSLRNQTYPYLELIFINDASQDESLKMLKDFRASFDGNKEVIIVLANHDVNRGVACARNTGLDLATGKYIYYVDADDQLDHHAIELLVTKAEKEDFDILGFNWYLKFSNNERKMIQATFQDNQDAIRLMLNGNLRWNLWIFFAKRKLYEDHNIRFIPGKNMGEDLMVSVKLFHYAKKVGQISDAFYHYGQSNQESLTKVYAEKHIQEVSGNLEEVENFLKANNNMVDLENLLAFLKLNIKLPMLISSQKKQYIRWLNLFPEVNKYAMENKAQSLRIRFLQFMATKKQFWFVKLHYYVIIRVVYGIIYH</sequence>
<dbReference type="Pfam" id="PF00535">
    <property type="entry name" value="Glycos_transf_2"/>
    <property type="match status" value="1"/>
</dbReference>
<keyword evidence="2 4" id="KW-0808">Transferase</keyword>
<organism evidence="4 5">
    <name type="scientific">Sphingobacterium tenebrionis</name>
    <dbReference type="NCBI Taxonomy" id="3111775"/>
    <lineage>
        <taxon>Bacteria</taxon>
        <taxon>Pseudomonadati</taxon>
        <taxon>Bacteroidota</taxon>
        <taxon>Sphingobacteriia</taxon>
        <taxon>Sphingobacteriales</taxon>
        <taxon>Sphingobacteriaceae</taxon>
        <taxon>Sphingobacterium</taxon>
    </lineage>
</organism>
<dbReference type="Proteomes" id="UP001363035">
    <property type="component" value="Unassembled WGS sequence"/>
</dbReference>
<dbReference type="PANTHER" id="PTHR22916">
    <property type="entry name" value="GLYCOSYLTRANSFERASE"/>
    <property type="match status" value="1"/>
</dbReference>
<dbReference type="PANTHER" id="PTHR22916:SF51">
    <property type="entry name" value="GLYCOSYLTRANSFERASE EPSH-RELATED"/>
    <property type="match status" value="1"/>
</dbReference>
<keyword evidence="5" id="KW-1185">Reference proteome</keyword>
<dbReference type="Gene3D" id="3.90.550.10">
    <property type="entry name" value="Spore Coat Polysaccharide Biosynthesis Protein SpsA, Chain A"/>
    <property type="match status" value="1"/>
</dbReference>
<evidence type="ECO:0000259" key="3">
    <source>
        <dbReference type="Pfam" id="PF00535"/>
    </source>
</evidence>
<proteinExistence type="predicted"/>
<keyword evidence="1 4" id="KW-0328">Glycosyltransferase</keyword>
<dbReference type="CDD" id="cd00761">
    <property type="entry name" value="Glyco_tranf_GTA_type"/>
    <property type="match status" value="1"/>
</dbReference>
<dbReference type="InterPro" id="IPR001173">
    <property type="entry name" value="Glyco_trans_2-like"/>
</dbReference>
<feature type="domain" description="Glycosyltransferase 2-like" evidence="3">
    <location>
        <begin position="7"/>
        <end position="184"/>
    </location>
</feature>
<dbReference type="InterPro" id="IPR029044">
    <property type="entry name" value="Nucleotide-diphossugar_trans"/>
</dbReference>
<gene>
    <name evidence="4" type="ORF">VJ786_09830</name>
</gene>
<dbReference type="RefSeq" id="WP_099365566.1">
    <property type="nucleotide sequence ID" value="NZ_JAYLLN010000021.1"/>
</dbReference>
<dbReference type="EC" id="2.4.-.-" evidence="4"/>
<evidence type="ECO:0000256" key="2">
    <source>
        <dbReference type="ARBA" id="ARBA00022679"/>
    </source>
</evidence>
<protein>
    <submittedName>
        <fullName evidence="4">Glycosyltransferase family 2 protein</fullName>
        <ecNumber evidence="4">2.4.-.-</ecNumber>
    </submittedName>
</protein>
<reference evidence="4 5" key="1">
    <citation type="submission" date="2024-01" db="EMBL/GenBank/DDBJ databases">
        <title>Sphingobacterium tenebrionis sp. nov., a novel endophyte isolated from tenebrio molitor intestines.</title>
        <authorList>
            <person name="Zhang C."/>
        </authorList>
    </citation>
    <scope>NUCLEOTIDE SEQUENCE [LARGE SCALE GENOMIC DNA]</scope>
    <source>
        <strain evidence="4 5">PU5-4</strain>
    </source>
</reference>
<dbReference type="GO" id="GO:0016757">
    <property type="term" value="F:glycosyltransferase activity"/>
    <property type="evidence" value="ECO:0007669"/>
    <property type="project" value="UniProtKB-KW"/>
</dbReference>
<evidence type="ECO:0000313" key="4">
    <source>
        <dbReference type="EMBL" id="MEI5985202.1"/>
    </source>
</evidence>
<accession>A0ABU8I651</accession>
<name>A0ABU8I651_9SPHI</name>
<evidence type="ECO:0000256" key="1">
    <source>
        <dbReference type="ARBA" id="ARBA00022676"/>
    </source>
</evidence>
<dbReference type="EMBL" id="JAYLLN010000021">
    <property type="protein sequence ID" value="MEI5985202.1"/>
    <property type="molecule type" value="Genomic_DNA"/>
</dbReference>
<dbReference type="SUPFAM" id="SSF53448">
    <property type="entry name" value="Nucleotide-diphospho-sugar transferases"/>
    <property type="match status" value="1"/>
</dbReference>
<evidence type="ECO:0000313" key="5">
    <source>
        <dbReference type="Proteomes" id="UP001363035"/>
    </source>
</evidence>